<reference evidence="2" key="1">
    <citation type="submission" date="2019-08" db="EMBL/GenBank/DDBJ databases">
        <authorList>
            <person name="Kucharzyk K."/>
            <person name="Murdoch R.W."/>
            <person name="Higgins S."/>
            <person name="Loffler F."/>
        </authorList>
    </citation>
    <scope>NUCLEOTIDE SEQUENCE</scope>
</reference>
<evidence type="ECO:0000256" key="1">
    <source>
        <dbReference type="SAM" id="MobiDB-lite"/>
    </source>
</evidence>
<name>A0A644YGA4_9ZZZZ</name>
<proteinExistence type="predicted"/>
<feature type="compositionally biased region" description="Low complexity" evidence="1">
    <location>
        <begin position="312"/>
        <end position="328"/>
    </location>
</feature>
<accession>A0A644YGA4</accession>
<dbReference type="AlphaFoldDB" id="A0A644YGA4"/>
<feature type="region of interest" description="Disordered" evidence="1">
    <location>
        <begin position="312"/>
        <end position="348"/>
    </location>
</feature>
<organism evidence="2">
    <name type="scientific">bioreactor metagenome</name>
    <dbReference type="NCBI Taxonomy" id="1076179"/>
    <lineage>
        <taxon>unclassified sequences</taxon>
        <taxon>metagenomes</taxon>
        <taxon>ecological metagenomes</taxon>
    </lineage>
</organism>
<feature type="compositionally biased region" description="Polar residues" evidence="1">
    <location>
        <begin position="329"/>
        <end position="340"/>
    </location>
</feature>
<comment type="caution">
    <text evidence="2">The sequence shown here is derived from an EMBL/GenBank/DDBJ whole genome shotgun (WGS) entry which is preliminary data.</text>
</comment>
<gene>
    <name evidence="2" type="ORF">SDC9_74048</name>
</gene>
<dbReference type="EMBL" id="VSSQ01005017">
    <property type="protein sequence ID" value="MPM27536.1"/>
    <property type="molecule type" value="Genomic_DNA"/>
</dbReference>
<evidence type="ECO:0000313" key="2">
    <source>
        <dbReference type="EMBL" id="MPM27536.1"/>
    </source>
</evidence>
<protein>
    <submittedName>
        <fullName evidence="2">Uncharacterized protein</fullName>
    </submittedName>
</protein>
<sequence>MTGAAQAGEGEGVRRVVEVGVVDDDVLRGDVGTFGDAQRPGGPVPDHGQVAADAEDDLLAVAERDDRLGRLLATLQRVERTVVEDRAVLVDLHQRRAAVRGSRLQHLAEVLAVGVDRAGDEGRLGAERQRHRVERLVERPHRRRLGDLAQLRGRRVLALGQPVDPVVEQQDGDVDVAAQRMQQVVAADRQRVPVAGDHEHRQVLPGRRDAGGDRRGAAMDRVHAVRVDVVGEPRRAADAGDDHGVLALDAELGHEALEGGEHGVVTAAGTPADLLVGDEVLAVQWLEGERHVGEATADRGPVLGGGHWRAPSGVGAAAAGARPSTSRTISNRSASNSSTEIGRPRTRE</sequence>